<evidence type="ECO:0000313" key="3">
    <source>
        <dbReference type="Proteomes" id="UP000663829"/>
    </source>
</evidence>
<accession>A0A813N9F7</accession>
<reference evidence="1" key="1">
    <citation type="submission" date="2021-02" db="EMBL/GenBank/DDBJ databases">
        <authorList>
            <person name="Nowell W R."/>
        </authorList>
    </citation>
    <scope>NUCLEOTIDE SEQUENCE</scope>
</reference>
<dbReference type="OrthoDB" id="10004743at2759"/>
<dbReference type="EMBL" id="CAJNOQ010000002">
    <property type="protein sequence ID" value="CAF0736646.1"/>
    <property type="molecule type" value="Genomic_DNA"/>
</dbReference>
<organism evidence="1 3">
    <name type="scientific">Didymodactylos carnosus</name>
    <dbReference type="NCBI Taxonomy" id="1234261"/>
    <lineage>
        <taxon>Eukaryota</taxon>
        <taxon>Metazoa</taxon>
        <taxon>Spiralia</taxon>
        <taxon>Gnathifera</taxon>
        <taxon>Rotifera</taxon>
        <taxon>Eurotatoria</taxon>
        <taxon>Bdelloidea</taxon>
        <taxon>Philodinida</taxon>
        <taxon>Philodinidae</taxon>
        <taxon>Didymodactylos</taxon>
    </lineage>
</organism>
<dbReference type="EMBL" id="CAJOBC010000002">
    <property type="protein sequence ID" value="CAF3514609.1"/>
    <property type="molecule type" value="Genomic_DNA"/>
</dbReference>
<sequence>METNVITNKSSILDIESRLSSLYSLHIHNDQTLFEFESIVNELIAHISQIELLTSSLADEITFILPCLLGICSVLYQKTQTKTFILQQNLHAHKEQVVRLIDTVKMIYNNVKQLLSSQQLITSIMRPLEFCSNLYQVSETLHENDVRTSVSCWKLFVPILAQIAASKDQSDFHYQPTINVILTIYKSALKHINEFSQRNFQQEIQSLKLCRLFLQMLHKLVQCNCVITSIESYKDFINCLLQLHSVLDQTYLDQKFLIDYYNQTNVIQDILTNFMSYALETTTTFFHDLWAVLSTTITTYSKLIVLLRCIEAYNYSVDKINENQQCSSYITKIFLKCLYQFVDECYVQFMLPVMTPQTFHKPNETYSTIYDCVSMHLLRLFQHYPIQTIVTSIGHLYSNSTIRQINVDQRQYQKNVSVISTSVLLSFDLIVQSCYSCSKSTSCHILVGLLLVQIIKSPLFVLSYSRQSLINYFTENKEFLRLKMQTIDLFNIDKHDYSIIFKLLNLKQSTKSLDMLKTVYPSTTNQLHLFVQLVKCIQLTEQQIHYISSSILSNIQQFFSLPTINNEAINNLLLLLQILRLLTKQQQQVLRTEDVRRLFHHLSIVLTTLDLPNILTINIHVMLLKTISSYSLLMEDDDLSRILDYCLTVDLILNNHYSMTYHFESLNLISKLCFRQQCSKSLTELIIQLLVRYGSQLLSQTYTILHLQLILVYYQYLKFSSNDDTIIKKVNSQCQLLRVRMNETITVMNDKKCEQNRDEFYLNKLLLRANDVQLFVIYQQKLDREYEIQSSKTMYHYYKLMIQTIEKQSINLSDDPEMQIQE</sequence>
<evidence type="ECO:0000313" key="1">
    <source>
        <dbReference type="EMBL" id="CAF0736646.1"/>
    </source>
</evidence>
<dbReference type="AlphaFoldDB" id="A0A813N9F7"/>
<dbReference type="Proteomes" id="UP000681722">
    <property type="component" value="Unassembled WGS sequence"/>
</dbReference>
<protein>
    <submittedName>
        <fullName evidence="1">Uncharacterized protein</fullName>
    </submittedName>
</protein>
<dbReference type="Proteomes" id="UP000663829">
    <property type="component" value="Unassembled WGS sequence"/>
</dbReference>
<proteinExistence type="predicted"/>
<comment type="caution">
    <text evidence="1">The sequence shown here is derived from an EMBL/GenBank/DDBJ whole genome shotgun (WGS) entry which is preliminary data.</text>
</comment>
<evidence type="ECO:0000313" key="2">
    <source>
        <dbReference type="EMBL" id="CAF3514609.1"/>
    </source>
</evidence>
<name>A0A813N9F7_9BILA</name>
<keyword evidence="3" id="KW-1185">Reference proteome</keyword>
<gene>
    <name evidence="1" type="ORF">GPM918_LOCUS19</name>
    <name evidence="2" type="ORF">SRO942_LOCUS20</name>
</gene>